<dbReference type="AlphaFoldDB" id="A0AA39LDR2"/>
<protein>
    <recommendedName>
        <fullName evidence="9">Peptidase S1 domain-containing protein</fullName>
    </recommendedName>
</protein>
<comment type="subcellular location">
    <subcellularLocation>
        <location evidence="1">Secreted</location>
    </subcellularLocation>
</comment>
<reference evidence="10" key="1">
    <citation type="submission" date="2023-06" db="EMBL/GenBank/DDBJ databases">
        <title>Genomic analysis of the entomopathogenic nematode Steinernema hermaphroditum.</title>
        <authorList>
            <person name="Schwarz E.M."/>
            <person name="Heppert J.K."/>
            <person name="Baniya A."/>
            <person name="Schwartz H.T."/>
            <person name="Tan C.-H."/>
            <person name="Antoshechkin I."/>
            <person name="Sternberg P.W."/>
            <person name="Goodrich-Blair H."/>
            <person name="Dillman A.R."/>
        </authorList>
    </citation>
    <scope>NUCLEOTIDE SEQUENCE</scope>
    <source>
        <strain evidence="10">PS9179</strain>
        <tissue evidence="10">Whole animal</tissue>
    </source>
</reference>
<dbReference type="SMART" id="SM00020">
    <property type="entry name" value="Tryp_SPc"/>
    <property type="match status" value="1"/>
</dbReference>
<proteinExistence type="inferred from homology"/>
<dbReference type="InterPro" id="IPR043504">
    <property type="entry name" value="Peptidase_S1_PA_chymotrypsin"/>
</dbReference>
<organism evidence="10 11">
    <name type="scientific">Steinernema hermaphroditum</name>
    <dbReference type="NCBI Taxonomy" id="289476"/>
    <lineage>
        <taxon>Eukaryota</taxon>
        <taxon>Metazoa</taxon>
        <taxon>Ecdysozoa</taxon>
        <taxon>Nematoda</taxon>
        <taxon>Chromadorea</taxon>
        <taxon>Rhabditida</taxon>
        <taxon>Tylenchina</taxon>
        <taxon>Panagrolaimomorpha</taxon>
        <taxon>Strongyloidoidea</taxon>
        <taxon>Steinernematidae</taxon>
        <taxon>Steinernema</taxon>
    </lineage>
</organism>
<gene>
    <name evidence="10" type="ORF">QR680_000198</name>
</gene>
<keyword evidence="5" id="KW-0325">Glycoprotein</keyword>
<evidence type="ECO:0000259" key="9">
    <source>
        <dbReference type="PROSITE" id="PS50240"/>
    </source>
</evidence>
<keyword evidence="2" id="KW-0964">Secreted</keyword>
<feature type="chain" id="PRO_5041277918" description="Peptidase S1 domain-containing protein" evidence="8">
    <location>
        <begin position="18"/>
        <end position="280"/>
    </location>
</feature>
<dbReference type="GO" id="GO:0006508">
    <property type="term" value="P:proteolysis"/>
    <property type="evidence" value="ECO:0007669"/>
    <property type="project" value="UniProtKB-KW"/>
</dbReference>
<dbReference type="EMBL" id="JAUCMV010000005">
    <property type="protein sequence ID" value="KAK0393410.1"/>
    <property type="molecule type" value="Genomic_DNA"/>
</dbReference>
<keyword evidence="4" id="KW-1015">Disulfide bond</keyword>
<keyword evidence="11" id="KW-1185">Reference proteome</keyword>
<name>A0AA39LDR2_9BILA</name>
<feature type="domain" description="Peptidase S1" evidence="9">
    <location>
        <begin position="25"/>
        <end position="274"/>
    </location>
</feature>
<dbReference type="Proteomes" id="UP001175271">
    <property type="component" value="Unassembled WGS sequence"/>
</dbReference>
<dbReference type="FunFam" id="2.40.10.10:FF:000054">
    <property type="entry name" value="Complement C1r subcomponent"/>
    <property type="match status" value="1"/>
</dbReference>
<dbReference type="PROSITE" id="PS00134">
    <property type="entry name" value="TRYPSIN_HIS"/>
    <property type="match status" value="1"/>
</dbReference>
<dbReference type="GO" id="GO:0005576">
    <property type="term" value="C:extracellular region"/>
    <property type="evidence" value="ECO:0007669"/>
    <property type="project" value="UniProtKB-SubCell"/>
</dbReference>
<evidence type="ECO:0000256" key="5">
    <source>
        <dbReference type="ARBA" id="ARBA00023180"/>
    </source>
</evidence>
<dbReference type="Pfam" id="PF00089">
    <property type="entry name" value="Trypsin"/>
    <property type="match status" value="1"/>
</dbReference>
<evidence type="ECO:0000313" key="10">
    <source>
        <dbReference type="EMBL" id="KAK0393410.1"/>
    </source>
</evidence>
<evidence type="ECO:0000256" key="4">
    <source>
        <dbReference type="ARBA" id="ARBA00023157"/>
    </source>
</evidence>
<keyword evidence="7" id="KW-0645">Protease</keyword>
<dbReference type="PANTHER" id="PTHR24253:SF176">
    <property type="entry name" value="CORIN, ISOFORM B"/>
    <property type="match status" value="1"/>
</dbReference>
<dbReference type="PRINTS" id="PR00722">
    <property type="entry name" value="CHYMOTRYPSIN"/>
</dbReference>
<keyword evidence="3 8" id="KW-0732">Signal</keyword>
<dbReference type="Gene3D" id="2.40.10.10">
    <property type="entry name" value="Trypsin-like serine proteases"/>
    <property type="match status" value="1"/>
</dbReference>
<dbReference type="PROSITE" id="PS00135">
    <property type="entry name" value="TRYPSIN_SER"/>
    <property type="match status" value="1"/>
</dbReference>
<evidence type="ECO:0000256" key="3">
    <source>
        <dbReference type="ARBA" id="ARBA00022729"/>
    </source>
</evidence>
<dbReference type="InterPro" id="IPR001314">
    <property type="entry name" value="Peptidase_S1A"/>
</dbReference>
<evidence type="ECO:0000256" key="7">
    <source>
        <dbReference type="RuleBase" id="RU363034"/>
    </source>
</evidence>
<evidence type="ECO:0000256" key="8">
    <source>
        <dbReference type="SAM" id="SignalP"/>
    </source>
</evidence>
<keyword evidence="7" id="KW-0378">Hydrolase</keyword>
<dbReference type="PANTHER" id="PTHR24253">
    <property type="entry name" value="TRANSMEMBRANE PROTEASE SERINE"/>
    <property type="match status" value="1"/>
</dbReference>
<dbReference type="InterPro" id="IPR001254">
    <property type="entry name" value="Trypsin_dom"/>
</dbReference>
<evidence type="ECO:0000256" key="6">
    <source>
        <dbReference type="ARBA" id="ARBA00024195"/>
    </source>
</evidence>
<dbReference type="InterPro" id="IPR033116">
    <property type="entry name" value="TRYPSIN_SER"/>
</dbReference>
<dbReference type="PROSITE" id="PS50240">
    <property type="entry name" value="TRYPSIN_DOM"/>
    <property type="match status" value="1"/>
</dbReference>
<comment type="similarity">
    <text evidence="6">Belongs to the peptidase S1 family. CLIP subfamily.</text>
</comment>
<feature type="signal peptide" evidence="8">
    <location>
        <begin position="1"/>
        <end position="17"/>
    </location>
</feature>
<evidence type="ECO:0000256" key="1">
    <source>
        <dbReference type="ARBA" id="ARBA00004613"/>
    </source>
</evidence>
<dbReference type="GO" id="GO:0004252">
    <property type="term" value="F:serine-type endopeptidase activity"/>
    <property type="evidence" value="ECO:0007669"/>
    <property type="project" value="InterPro"/>
</dbReference>
<dbReference type="FunFam" id="2.40.10.10:FF:000028">
    <property type="entry name" value="Serine protease easter"/>
    <property type="match status" value="1"/>
</dbReference>
<keyword evidence="7" id="KW-0720">Serine protease</keyword>
<dbReference type="SUPFAM" id="SSF50494">
    <property type="entry name" value="Trypsin-like serine proteases"/>
    <property type="match status" value="1"/>
</dbReference>
<evidence type="ECO:0000256" key="2">
    <source>
        <dbReference type="ARBA" id="ARBA00022525"/>
    </source>
</evidence>
<sequence>MALFLLFALLLPYHACSAPLEGNDIIGGTKAINGEWPWQAFLSLYNSRTGRSTMCGGSLISKRHIVTAAHCTFGIRAQDVSVMLGSVKRSDSGRNNPNLIRPDARRVWVHPDYTGSDPSFRNDISIIELTKNVEFNDYVKPIKIRLNDTELRTKLGYLTGWGMTSADSDGSDDLMQVRVPFIGSYYCKYRWEELSKNKIVVDDTQVCAGSYRRGTAPGDSGGPLVVKDSTDEWYLVGLTSFGENTKEGLVDQFTYPGVYLRLSQYCNSISRETYYTAICY</sequence>
<accession>A0AA39LDR2</accession>
<evidence type="ECO:0000313" key="11">
    <source>
        <dbReference type="Proteomes" id="UP001175271"/>
    </source>
</evidence>
<comment type="caution">
    <text evidence="10">The sequence shown here is derived from an EMBL/GenBank/DDBJ whole genome shotgun (WGS) entry which is preliminary data.</text>
</comment>
<dbReference type="InterPro" id="IPR009003">
    <property type="entry name" value="Peptidase_S1_PA"/>
</dbReference>
<dbReference type="CDD" id="cd00190">
    <property type="entry name" value="Tryp_SPc"/>
    <property type="match status" value="1"/>
</dbReference>
<dbReference type="InterPro" id="IPR018114">
    <property type="entry name" value="TRYPSIN_HIS"/>
</dbReference>